<comment type="similarity">
    <text evidence="2">Belongs to the methyl-accepting chemotaxis (MCP) protein family.</text>
</comment>
<dbReference type="AlphaFoldDB" id="A0A0P8A7C6"/>
<keyword evidence="4" id="KW-0175">Coiled coil</keyword>
<evidence type="ECO:0000256" key="4">
    <source>
        <dbReference type="SAM" id="Coils"/>
    </source>
</evidence>
<accession>A0A0P8A7C6</accession>
<evidence type="ECO:0000256" key="5">
    <source>
        <dbReference type="SAM" id="Phobius"/>
    </source>
</evidence>
<reference evidence="7 9" key="1">
    <citation type="submission" date="2015-09" db="EMBL/GenBank/DDBJ databases">
        <title>Identification and resolution of microdiversity through metagenomic sequencing of parallel consortia.</title>
        <authorList>
            <person name="Nelson W.C."/>
            <person name="Romine M.F."/>
            <person name="Lindemann S.R."/>
        </authorList>
    </citation>
    <scope>NUCLEOTIDE SEQUENCE [LARGE SCALE GENOMIC DNA]</scope>
    <source>
        <strain evidence="7">HL-109</strain>
    </source>
</reference>
<dbReference type="PANTHER" id="PTHR32089">
    <property type="entry name" value="METHYL-ACCEPTING CHEMOTAXIS PROTEIN MCPB"/>
    <property type="match status" value="1"/>
</dbReference>
<dbReference type="InterPro" id="IPR004089">
    <property type="entry name" value="MCPsignal_dom"/>
</dbReference>
<dbReference type="InterPro" id="IPR004090">
    <property type="entry name" value="Chemotax_Me-accpt_rcpt"/>
</dbReference>
<feature type="domain" description="Methyl-accepting transducer" evidence="6">
    <location>
        <begin position="368"/>
        <end position="604"/>
    </location>
</feature>
<keyword evidence="5" id="KW-0472">Membrane</keyword>
<dbReference type="STRING" id="1653334.GA0071312_0068"/>
<evidence type="ECO:0000313" key="8">
    <source>
        <dbReference type="EMBL" id="SCC78075.1"/>
    </source>
</evidence>
<dbReference type="GO" id="GO:0007165">
    <property type="term" value="P:signal transduction"/>
    <property type="evidence" value="ECO:0007669"/>
    <property type="project" value="UniProtKB-KW"/>
</dbReference>
<dbReference type="PANTHER" id="PTHR32089:SF112">
    <property type="entry name" value="LYSOZYME-LIKE PROTEIN-RELATED"/>
    <property type="match status" value="1"/>
</dbReference>
<name>A0A0P8A7C6_9HYPH</name>
<dbReference type="Pfam" id="PF00015">
    <property type="entry name" value="MCPsignal"/>
    <property type="match status" value="1"/>
</dbReference>
<dbReference type="SMART" id="SM00283">
    <property type="entry name" value="MA"/>
    <property type="match status" value="1"/>
</dbReference>
<dbReference type="Gene3D" id="1.10.287.950">
    <property type="entry name" value="Methyl-accepting chemotaxis protein"/>
    <property type="match status" value="1"/>
</dbReference>
<proteinExistence type="inferred from homology"/>
<dbReference type="SUPFAM" id="SSF58104">
    <property type="entry name" value="Methyl-accepting chemotaxis protein (MCP) signaling domain"/>
    <property type="match status" value="1"/>
</dbReference>
<protein>
    <submittedName>
        <fullName evidence="7">Chemotaxis signal relay system methyl-accepting signal transducer</fullName>
    </submittedName>
    <submittedName>
        <fullName evidence="8">Methyl-accepting chemotaxis protein</fullName>
    </submittedName>
</protein>
<evidence type="ECO:0000313" key="7">
    <source>
        <dbReference type="EMBL" id="KPQ11081.1"/>
    </source>
</evidence>
<reference evidence="8 10" key="2">
    <citation type="submission" date="2016-08" db="EMBL/GenBank/DDBJ databases">
        <authorList>
            <person name="Varghese N."/>
            <person name="Submissions Spin"/>
        </authorList>
    </citation>
    <scope>NUCLEOTIDE SEQUENCE [LARGE SCALE GENOMIC DNA]</scope>
    <source>
        <strain evidence="8 10">HL-109</strain>
    </source>
</reference>
<evidence type="ECO:0000256" key="2">
    <source>
        <dbReference type="ARBA" id="ARBA00029447"/>
    </source>
</evidence>
<keyword evidence="5" id="KW-1133">Transmembrane helix</keyword>
<keyword evidence="1 3" id="KW-0807">Transducer</keyword>
<feature type="coiled-coil region" evidence="4">
    <location>
        <begin position="304"/>
        <end position="344"/>
    </location>
</feature>
<evidence type="ECO:0000313" key="9">
    <source>
        <dbReference type="Proteomes" id="UP000050497"/>
    </source>
</evidence>
<feature type="transmembrane region" description="Helical" evidence="5">
    <location>
        <begin position="279"/>
        <end position="300"/>
    </location>
</feature>
<dbReference type="Proteomes" id="UP000050497">
    <property type="component" value="Unassembled WGS sequence"/>
</dbReference>
<dbReference type="PRINTS" id="PR00260">
    <property type="entry name" value="CHEMTRNSDUCR"/>
</dbReference>
<dbReference type="PROSITE" id="PS50111">
    <property type="entry name" value="CHEMOTAXIS_TRANSDUC_2"/>
    <property type="match status" value="1"/>
</dbReference>
<evidence type="ECO:0000313" key="10">
    <source>
        <dbReference type="Proteomes" id="UP000182800"/>
    </source>
</evidence>
<dbReference type="Proteomes" id="UP000182800">
    <property type="component" value="Unassembled WGS sequence"/>
</dbReference>
<comment type="caution">
    <text evidence="7">The sequence shown here is derived from an EMBL/GenBank/DDBJ whole genome shotgun (WGS) entry which is preliminary data.</text>
</comment>
<keyword evidence="10" id="KW-1185">Reference proteome</keyword>
<keyword evidence="5" id="KW-0812">Transmembrane</keyword>
<gene>
    <name evidence="8" type="ORF">GA0071312_0068</name>
    <name evidence="7" type="ORF">HLUCCO17_08050</name>
</gene>
<dbReference type="GO" id="GO:0006935">
    <property type="term" value="P:chemotaxis"/>
    <property type="evidence" value="ECO:0007669"/>
    <property type="project" value="InterPro"/>
</dbReference>
<dbReference type="GO" id="GO:0004888">
    <property type="term" value="F:transmembrane signaling receptor activity"/>
    <property type="evidence" value="ECO:0007669"/>
    <property type="project" value="InterPro"/>
</dbReference>
<evidence type="ECO:0000259" key="6">
    <source>
        <dbReference type="PROSITE" id="PS50111"/>
    </source>
</evidence>
<sequence length="624" mass="64597">MSSRRLFRQGMFARMLSDHGRLLSILVIGALLNGIAALAVMQYVTDRYESAVSAANAEQIGALFNRYVDDAVWTEHAATLESLAAEIAQEQSLREGVSGGDGTALAATLPQMLRRDAVTSGAVAIRGLATLDADLTALATHDAAGETGIPSALMTKLAEREGAARLARIAHIWSDDGEPRMSVVAPVGGLRLAGYLVIHADPLHALAEADRRMGMAITFENRETGAVLARPENLAMPTDAAADSAIIEIRAPDGNPLFAARTTWDVSSTAQTMAQTRSLSFTLLVGAVLMIGAGMIGLVFRLIRRIARKEAAAAEQAAQAAMREDEARREAQAQIQARAEEERRDTMLRLADSLESSVAAIVQSLSGAATQIESNADGMVALSGRTAARGSEAGEASQRAGADVNAVASATEELSASISEIGEQVSQAAEIAGSAVEEAGSVSGKVEALGEATSRIGEVVGLINEIAAQTNLLALNATIEAARAGEAGKGFAVVAQEVKNLASQTAKATEDISAQIASVQGASVDVVDAIQGITKTIREISGISTTVSAAVEQQRAATSEIARSVSTAATGAQSISASVAEVTQAAGETNAKADELRAASGELTSQAERLRNEMHAFLGHLRAA</sequence>
<organism evidence="7 9">
    <name type="scientific">Saliniramus fredricksonii</name>
    <dbReference type="NCBI Taxonomy" id="1653334"/>
    <lineage>
        <taxon>Bacteria</taxon>
        <taxon>Pseudomonadati</taxon>
        <taxon>Pseudomonadota</taxon>
        <taxon>Alphaproteobacteria</taxon>
        <taxon>Hyphomicrobiales</taxon>
        <taxon>Salinarimonadaceae</taxon>
        <taxon>Saliniramus</taxon>
    </lineage>
</organism>
<evidence type="ECO:0000256" key="3">
    <source>
        <dbReference type="PROSITE-ProRule" id="PRU00284"/>
    </source>
</evidence>
<dbReference type="EMBL" id="FMBM01000001">
    <property type="protein sequence ID" value="SCC78075.1"/>
    <property type="molecule type" value="Genomic_DNA"/>
</dbReference>
<dbReference type="EMBL" id="LJSX01000010">
    <property type="protein sequence ID" value="KPQ11081.1"/>
    <property type="molecule type" value="Genomic_DNA"/>
</dbReference>
<evidence type="ECO:0000256" key="1">
    <source>
        <dbReference type="ARBA" id="ARBA00023224"/>
    </source>
</evidence>
<dbReference type="GO" id="GO:0016020">
    <property type="term" value="C:membrane"/>
    <property type="evidence" value="ECO:0007669"/>
    <property type="project" value="InterPro"/>
</dbReference>